<dbReference type="STRING" id="521674.Plim_0218"/>
<keyword evidence="2" id="KW-1185">Reference proteome</keyword>
<organism evidence="1 2">
    <name type="scientific">Planctopirus limnophila (strain ATCC 43296 / DSM 3776 / IFAM 1008 / Mu 290)</name>
    <name type="common">Planctomyces limnophilus</name>
    <dbReference type="NCBI Taxonomy" id="521674"/>
    <lineage>
        <taxon>Bacteria</taxon>
        <taxon>Pseudomonadati</taxon>
        <taxon>Planctomycetota</taxon>
        <taxon>Planctomycetia</taxon>
        <taxon>Planctomycetales</taxon>
        <taxon>Planctomycetaceae</taxon>
        <taxon>Planctopirus</taxon>
    </lineage>
</organism>
<gene>
    <name evidence="1" type="ordered locus">Plim_0218</name>
</gene>
<dbReference type="Proteomes" id="UP000002220">
    <property type="component" value="Chromosome"/>
</dbReference>
<evidence type="ECO:0000313" key="1">
    <source>
        <dbReference type="EMBL" id="ADG66070.1"/>
    </source>
</evidence>
<evidence type="ECO:0000313" key="2">
    <source>
        <dbReference type="Proteomes" id="UP000002220"/>
    </source>
</evidence>
<sequence>MRKGVFRTDLEQSAGYPQTHEVLTKHAGDGLSINSHGCVLIRRVMLINDLVVR</sequence>
<name>D5SNR5_PLAL2</name>
<dbReference type="HOGENOM" id="CLU_3064610_0_0_0"/>
<reference evidence="1 2" key="1">
    <citation type="journal article" date="2010" name="Stand. Genomic Sci.">
        <title>Complete genome sequence of Planctomyces limnophilus type strain (Mu 290).</title>
        <authorList>
            <person name="Labutti K."/>
            <person name="Sikorski J."/>
            <person name="Schneider S."/>
            <person name="Nolan M."/>
            <person name="Lucas S."/>
            <person name="Glavina Del Rio T."/>
            <person name="Tice H."/>
            <person name="Cheng J.F."/>
            <person name="Goodwin L."/>
            <person name="Pitluck S."/>
            <person name="Liolios K."/>
            <person name="Ivanova N."/>
            <person name="Mavromatis K."/>
            <person name="Mikhailova N."/>
            <person name="Pati A."/>
            <person name="Chen A."/>
            <person name="Palaniappan K."/>
            <person name="Land M."/>
            <person name="Hauser L."/>
            <person name="Chang Y.J."/>
            <person name="Jeffries C.D."/>
            <person name="Tindall B.J."/>
            <person name="Rohde M."/>
            <person name="Goker M."/>
            <person name="Woyke T."/>
            <person name="Bristow J."/>
            <person name="Eisen J.A."/>
            <person name="Markowitz V."/>
            <person name="Hugenholtz P."/>
            <person name="Kyrpides N.C."/>
            <person name="Klenk H.P."/>
            <person name="Lapidus A."/>
        </authorList>
    </citation>
    <scope>NUCLEOTIDE SEQUENCE [LARGE SCALE GENOMIC DNA]</scope>
    <source>
        <strain evidence="2">ATCC 43296 / DSM 3776 / IFAM 1008 / 290</strain>
    </source>
</reference>
<protein>
    <submittedName>
        <fullName evidence="1">Uncharacterized protein</fullName>
    </submittedName>
</protein>
<accession>D5SNR5</accession>
<dbReference type="EMBL" id="CP001744">
    <property type="protein sequence ID" value="ADG66070.1"/>
    <property type="molecule type" value="Genomic_DNA"/>
</dbReference>
<dbReference type="KEGG" id="plm:Plim_0218"/>
<proteinExistence type="predicted"/>
<dbReference type="AlphaFoldDB" id="D5SNR5"/>